<evidence type="ECO:0000313" key="10">
    <source>
        <dbReference type="Proteomes" id="UP000719267"/>
    </source>
</evidence>
<evidence type="ECO:0000256" key="3">
    <source>
        <dbReference type="ARBA" id="ARBA00022605"/>
    </source>
</evidence>
<dbReference type="GO" id="GO:0016853">
    <property type="term" value="F:isomerase activity"/>
    <property type="evidence" value="ECO:0007669"/>
    <property type="project" value="UniProtKB-KW"/>
</dbReference>
<evidence type="ECO:0000256" key="5">
    <source>
        <dbReference type="ARBA" id="ARBA00023141"/>
    </source>
</evidence>
<name>A0ABS6W049_9FLAO</name>
<evidence type="ECO:0000256" key="4">
    <source>
        <dbReference type="ARBA" id="ARBA00022822"/>
    </source>
</evidence>
<protein>
    <recommendedName>
        <fullName evidence="2 7">N-(5'-phosphoribosyl)anthranilate isomerase</fullName>
        <shortName evidence="7">PRAI</shortName>
        <ecNumber evidence="7">5.3.1.24</ecNumber>
    </recommendedName>
</protein>
<dbReference type="HAMAP" id="MF_00135">
    <property type="entry name" value="PRAI"/>
    <property type="match status" value="1"/>
</dbReference>
<keyword evidence="3 7" id="KW-0028">Amino-acid biosynthesis</keyword>
<reference evidence="9 10" key="1">
    <citation type="submission" date="2021-07" db="EMBL/GenBank/DDBJ databases">
        <title>Mesonia aestuariivivens sp. nov., isolated from a tidal flat.</title>
        <authorList>
            <person name="Kim Y.-O."/>
            <person name="Yoon J.-H."/>
        </authorList>
    </citation>
    <scope>NUCLEOTIDE SEQUENCE [LARGE SCALE GENOMIC DNA]</scope>
    <source>
        <strain evidence="9 10">JHPTF-M18</strain>
    </source>
</reference>
<keyword evidence="10" id="KW-1185">Reference proteome</keyword>
<dbReference type="EMBL" id="JAHWDF010000003">
    <property type="protein sequence ID" value="MBW2960896.1"/>
    <property type="molecule type" value="Genomic_DNA"/>
</dbReference>
<evidence type="ECO:0000259" key="8">
    <source>
        <dbReference type="Pfam" id="PF00697"/>
    </source>
</evidence>
<dbReference type="RefSeq" id="WP_219039184.1">
    <property type="nucleotide sequence ID" value="NZ_JAHWDF010000003.1"/>
</dbReference>
<gene>
    <name evidence="7" type="primary">trpF</name>
    <name evidence="9" type="ORF">KW502_03670</name>
</gene>
<evidence type="ECO:0000313" key="9">
    <source>
        <dbReference type="EMBL" id="MBW2960896.1"/>
    </source>
</evidence>
<accession>A0ABS6W049</accession>
<evidence type="ECO:0000256" key="7">
    <source>
        <dbReference type="HAMAP-Rule" id="MF_00135"/>
    </source>
</evidence>
<sequence length="207" mass="24148">MKLKVCGMKYEENILELAKLQPDYMGFIFYKKSGRFVSEKIPEIDSTIKKVGVFVDADFNFIQQKVKDYDLQTIQLHGNESVDFCRNLKKSFKNKTPEIIKAFAIKDEFNFSLLEEYLDIVDYFLFDTKGKQPGGNGYTFDWQVLKEYPFQKPFMLSGGIGLNEIEKIKAFQQLNLPLYGIDVNSKFEIEPGRKNIENLKKFKTQLL</sequence>
<dbReference type="Pfam" id="PF00697">
    <property type="entry name" value="PRAI"/>
    <property type="match status" value="1"/>
</dbReference>
<evidence type="ECO:0000256" key="1">
    <source>
        <dbReference type="ARBA" id="ARBA00001164"/>
    </source>
</evidence>
<dbReference type="Proteomes" id="UP000719267">
    <property type="component" value="Unassembled WGS sequence"/>
</dbReference>
<dbReference type="InterPro" id="IPR001240">
    <property type="entry name" value="PRAI_dom"/>
</dbReference>
<dbReference type="EC" id="5.3.1.24" evidence="7"/>
<evidence type="ECO:0000256" key="6">
    <source>
        <dbReference type="ARBA" id="ARBA00023235"/>
    </source>
</evidence>
<comment type="catalytic activity">
    <reaction evidence="1 7">
        <text>N-(5-phospho-beta-D-ribosyl)anthranilate = 1-(2-carboxyphenylamino)-1-deoxy-D-ribulose 5-phosphate</text>
        <dbReference type="Rhea" id="RHEA:21540"/>
        <dbReference type="ChEBI" id="CHEBI:18277"/>
        <dbReference type="ChEBI" id="CHEBI:58613"/>
        <dbReference type="EC" id="5.3.1.24"/>
    </reaction>
</comment>
<comment type="pathway">
    <text evidence="7">Amino-acid biosynthesis; L-tryptophan biosynthesis; L-tryptophan from chorismate: step 3/5.</text>
</comment>
<comment type="similarity">
    <text evidence="7">Belongs to the TrpF family.</text>
</comment>
<organism evidence="9 10">
    <name type="scientific">Mesonia aestuariivivens</name>
    <dbReference type="NCBI Taxonomy" id="2796128"/>
    <lineage>
        <taxon>Bacteria</taxon>
        <taxon>Pseudomonadati</taxon>
        <taxon>Bacteroidota</taxon>
        <taxon>Flavobacteriia</taxon>
        <taxon>Flavobacteriales</taxon>
        <taxon>Flavobacteriaceae</taxon>
        <taxon>Mesonia</taxon>
    </lineage>
</organism>
<dbReference type="CDD" id="cd00405">
    <property type="entry name" value="PRAI"/>
    <property type="match status" value="1"/>
</dbReference>
<proteinExistence type="inferred from homology"/>
<keyword evidence="4 7" id="KW-0822">Tryptophan biosynthesis</keyword>
<dbReference type="InterPro" id="IPR044643">
    <property type="entry name" value="TrpF_fam"/>
</dbReference>
<keyword evidence="6 7" id="KW-0413">Isomerase</keyword>
<comment type="caution">
    <text evidence="9">The sequence shown here is derived from an EMBL/GenBank/DDBJ whole genome shotgun (WGS) entry which is preliminary data.</text>
</comment>
<feature type="domain" description="N-(5'phosphoribosyl) anthranilate isomerase (PRAI)" evidence="8">
    <location>
        <begin position="4"/>
        <end position="202"/>
    </location>
</feature>
<dbReference type="PANTHER" id="PTHR42894">
    <property type="entry name" value="N-(5'-PHOSPHORIBOSYL)ANTHRANILATE ISOMERASE"/>
    <property type="match status" value="1"/>
</dbReference>
<keyword evidence="5 7" id="KW-0057">Aromatic amino acid biosynthesis</keyword>
<evidence type="ECO:0000256" key="2">
    <source>
        <dbReference type="ARBA" id="ARBA00022272"/>
    </source>
</evidence>
<dbReference type="PANTHER" id="PTHR42894:SF1">
    <property type="entry name" value="N-(5'-PHOSPHORIBOSYL)ANTHRANILATE ISOMERASE"/>
    <property type="match status" value="1"/>
</dbReference>